<comment type="caution">
    <text evidence="9">The sequence shown here is derived from an EMBL/GenBank/DDBJ whole genome shotgun (WGS) entry which is preliminary data.</text>
</comment>
<dbReference type="CDD" id="cd07377">
    <property type="entry name" value="WHTH_GntR"/>
    <property type="match status" value="1"/>
</dbReference>
<comment type="similarity">
    <text evidence="2">In the C-terminal section; belongs to the class-I pyridoxal-phosphate-dependent aminotransferase family.</text>
</comment>
<dbReference type="InterPro" id="IPR051446">
    <property type="entry name" value="HTH_trans_reg/aminotransferase"/>
</dbReference>
<dbReference type="Pfam" id="PF00392">
    <property type="entry name" value="GntR"/>
    <property type="match status" value="1"/>
</dbReference>
<dbReference type="RefSeq" id="WP_068654586.1">
    <property type="nucleotide sequence ID" value="NZ_CP017770.1"/>
</dbReference>
<dbReference type="EMBL" id="LSFN01000003">
    <property type="protein sequence ID" value="OAB77546.1"/>
    <property type="molecule type" value="Genomic_DNA"/>
</dbReference>
<proteinExistence type="inferred from homology"/>
<gene>
    <name evidence="9" type="ORF">PNBC_01565</name>
</gene>
<keyword evidence="3" id="KW-0032">Aminotransferase</keyword>
<keyword evidence="6" id="KW-0238">DNA-binding</keyword>
<protein>
    <submittedName>
        <fullName evidence="9">GntR family transcriptional regulator</fullName>
    </submittedName>
</protein>
<dbReference type="GO" id="GO:0003700">
    <property type="term" value="F:DNA-binding transcription factor activity"/>
    <property type="evidence" value="ECO:0007669"/>
    <property type="project" value="InterPro"/>
</dbReference>
<evidence type="ECO:0000313" key="9">
    <source>
        <dbReference type="EMBL" id="OAB77546.1"/>
    </source>
</evidence>
<evidence type="ECO:0000256" key="7">
    <source>
        <dbReference type="ARBA" id="ARBA00023163"/>
    </source>
</evidence>
<dbReference type="GO" id="GO:0008483">
    <property type="term" value="F:transaminase activity"/>
    <property type="evidence" value="ECO:0007669"/>
    <property type="project" value="UniProtKB-KW"/>
</dbReference>
<evidence type="ECO:0000313" key="10">
    <source>
        <dbReference type="Proteomes" id="UP000077134"/>
    </source>
</evidence>
<keyword evidence="7" id="KW-0804">Transcription</keyword>
<dbReference type="PROSITE" id="PS50949">
    <property type="entry name" value="HTH_GNTR"/>
    <property type="match status" value="1"/>
</dbReference>
<sequence>MEFALPLASYLEEYRYKYLAIYYAIRDAILEGRLTSGTKLPSTRYVADLYHISRGSVAQSYDMLLAEGYVQMTVGKGTFVAHAGPSPDSKKQELVSADITLSYWGNRIMSQPRSLKKYVEQDNKISFLLEGMPMESFPYDEWRSALNHAGGKSGKNLSIASSPAGDAELREAIATYLRVTRGISVESSNIVVFSGSMQGIAILIQLLVNERDAVVVEDPSYHGIRMGVQACGGDILRGELDSDGVIPEDWNAKVLFVTPSRQFPTGAVLTLERRREILKWAQRHKGVIIEDDYDSEFRFGGRPIEPLKALDQEGRVVYLGSFSKTMFAGLRIGYAILPNSLVEPVIQAKALYDPITPGLLEQRALAYFMNHGHYKRHLRRMTRVYRVRHDTLCDLMSQHLSEIFQLVPSDAGLHIYTKWQRSAEEYEAFIDAAKLRNVEFRDASFYGIFPGPLAACFGFAHLDEDQMIEGINRLAKAWQDVQQLFE</sequence>
<dbReference type="SMART" id="SM00345">
    <property type="entry name" value="HTH_GNTR"/>
    <property type="match status" value="1"/>
</dbReference>
<evidence type="ECO:0000256" key="3">
    <source>
        <dbReference type="ARBA" id="ARBA00022576"/>
    </source>
</evidence>
<dbReference type="OrthoDB" id="9808770at2"/>
<evidence type="ECO:0000256" key="6">
    <source>
        <dbReference type="ARBA" id="ARBA00023125"/>
    </source>
</evidence>
<dbReference type="InterPro" id="IPR000524">
    <property type="entry name" value="Tscrpt_reg_HTH_GntR"/>
</dbReference>
<comment type="cofactor">
    <cofactor evidence="1">
        <name>pyridoxal 5'-phosphate</name>
        <dbReference type="ChEBI" id="CHEBI:597326"/>
    </cofactor>
</comment>
<dbReference type="InterPro" id="IPR015424">
    <property type="entry name" value="PyrdxlP-dep_Trfase"/>
</dbReference>
<name>A0A167GGC2_9BACL</name>
<dbReference type="Gene3D" id="1.10.10.10">
    <property type="entry name" value="Winged helix-like DNA-binding domain superfamily/Winged helix DNA-binding domain"/>
    <property type="match status" value="1"/>
</dbReference>
<keyword evidence="3" id="KW-0808">Transferase</keyword>
<dbReference type="InterPro" id="IPR004839">
    <property type="entry name" value="Aminotransferase_I/II_large"/>
</dbReference>
<evidence type="ECO:0000256" key="5">
    <source>
        <dbReference type="ARBA" id="ARBA00023015"/>
    </source>
</evidence>
<evidence type="ECO:0000259" key="8">
    <source>
        <dbReference type="PROSITE" id="PS50949"/>
    </source>
</evidence>
<dbReference type="GO" id="GO:0003677">
    <property type="term" value="F:DNA binding"/>
    <property type="evidence" value="ECO:0007669"/>
    <property type="project" value="UniProtKB-KW"/>
</dbReference>
<dbReference type="Proteomes" id="UP000077134">
    <property type="component" value="Unassembled WGS sequence"/>
</dbReference>
<dbReference type="InterPro" id="IPR036390">
    <property type="entry name" value="WH_DNA-bd_sf"/>
</dbReference>
<dbReference type="SUPFAM" id="SSF46785">
    <property type="entry name" value="Winged helix' DNA-binding domain"/>
    <property type="match status" value="1"/>
</dbReference>
<keyword evidence="10" id="KW-1185">Reference proteome</keyword>
<dbReference type="Pfam" id="PF00155">
    <property type="entry name" value="Aminotran_1_2"/>
    <property type="match status" value="1"/>
</dbReference>
<dbReference type="CDD" id="cd00609">
    <property type="entry name" value="AAT_like"/>
    <property type="match status" value="1"/>
</dbReference>
<dbReference type="PANTHER" id="PTHR46577">
    <property type="entry name" value="HTH-TYPE TRANSCRIPTIONAL REGULATORY PROTEIN GABR"/>
    <property type="match status" value="1"/>
</dbReference>
<dbReference type="PANTHER" id="PTHR46577:SF1">
    <property type="entry name" value="HTH-TYPE TRANSCRIPTIONAL REGULATORY PROTEIN GABR"/>
    <property type="match status" value="1"/>
</dbReference>
<reference evidence="9 10" key="1">
    <citation type="submission" date="2016-02" db="EMBL/GenBank/DDBJ databases">
        <title>Paenibacillus sp. LPB0068, isolated from Crassostrea gigas.</title>
        <authorList>
            <person name="Shin S.-K."/>
            <person name="Yi H."/>
        </authorList>
    </citation>
    <scope>NUCLEOTIDE SEQUENCE [LARGE SCALE GENOMIC DNA]</scope>
    <source>
        <strain evidence="9 10">LPB0068</strain>
    </source>
</reference>
<dbReference type="STRING" id="1763538.LPB68_06885"/>
<dbReference type="InterPro" id="IPR015421">
    <property type="entry name" value="PyrdxlP-dep_Trfase_major"/>
</dbReference>
<dbReference type="SUPFAM" id="SSF53383">
    <property type="entry name" value="PLP-dependent transferases"/>
    <property type="match status" value="1"/>
</dbReference>
<dbReference type="AlphaFoldDB" id="A0A167GGC2"/>
<evidence type="ECO:0000256" key="2">
    <source>
        <dbReference type="ARBA" id="ARBA00005384"/>
    </source>
</evidence>
<dbReference type="GO" id="GO:0030170">
    <property type="term" value="F:pyridoxal phosphate binding"/>
    <property type="evidence" value="ECO:0007669"/>
    <property type="project" value="InterPro"/>
</dbReference>
<keyword evidence="4" id="KW-0663">Pyridoxal phosphate</keyword>
<dbReference type="KEGG" id="pcx:LPB68_06885"/>
<evidence type="ECO:0000256" key="4">
    <source>
        <dbReference type="ARBA" id="ARBA00022898"/>
    </source>
</evidence>
<feature type="domain" description="HTH gntR-type" evidence="8">
    <location>
        <begin position="15"/>
        <end position="83"/>
    </location>
</feature>
<organism evidence="9 10">
    <name type="scientific">Paenibacillus crassostreae</name>
    <dbReference type="NCBI Taxonomy" id="1763538"/>
    <lineage>
        <taxon>Bacteria</taxon>
        <taxon>Bacillati</taxon>
        <taxon>Bacillota</taxon>
        <taxon>Bacilli</taxon>
        <taxon>Bacillales</taxon>
        <taxon>Paenibacillaceae</taxon>
        <taxon>Paenibacillus</taxon>
    </lineage>
</organism>
<dbReference type="Gene3D" id="3.40.640.10">
    <property type="entry name" value="Type I PLP-dependent aspartate aminotransferase-like (Major domain)"/>
    <property type="match status" value="1"/>
</dbReference>
<accession>A0A167GGC2</accession>
<dbReference type="InterPro" id="IPR036388">
    <property type="entry name" value="WH-like_DNA-bd_sf"/>
</dbReference>
<evidence type="ECO:0000256" key="1">
    <source>
        <dbReference type="ARBA" id="ARBA00001933"/>
    </source>
</evidence>
<keyword evidence="5" id="KW-0805">Transcription regulation</keyword>